<dbReference type="SUPFAM" id="SSF51690">
    <property type="entry name" value="Nicotinate/Quinolinate PRTase C-terminal domain-like"/>
    <property type="match status" value="1"/>
</dbReference>
<evidence type="ECO:0000256" key="2">
    <source>
        <dbReference type="ARBA" id="ARBA00010897"/>
    </source>
</evidence>
<sequence>MCAPLFQPAIIQSVLDLDVYKINMMQAAYRFYPQTQVRYELIVRSDDNLSDLVEEVREEINRLAELRFDAAQLAYLAEKAPYLTAEFLSYLETFRFHPQQQVSVGIFRTAQGDCQLRVTINGIWHETILYETLVMSIISELRNRRYWAQIPQSQLHKVLEDKLDFLDSELKRRNITNFRFSEMGTRRRFSFAAQKTMLDVLRARVPELLLGTSNYHLAQEFNLTPIGTVAHEWTMAHQALVAVQHSQRVALGKWLEAFDGSLGIALTDTIGIDAFLSDFDLNKATAYAGVRHDSGSPFVWGDKIIAHYESLGIDPTTKTLIFTDGLDFARALDICEYFAGRAQISFGIGTFLANDMGNWTNDKGTRYQPISMVVKMAECNGSPVAKISDEPEKAMCEDIFFLMNLKQRFGLEVDLGKAIETLKQMKRQQKKRIQSVA</sequence>
<dbReference type="RefSeq" id="WP_103201183.1">
    <property type="nucleotide sequence ID" value="NZ_CP051117.1"/>
</dbReference>
<dbReference type="InterPro" id="IPR006406">
    <property type="entry name" value="Nic_PRibTrfase"/>
</dbReference>
<gene>
    <name evidence="7 11" type="primary">pncB</name>
    <name evidence="11" type="ORF">CRN52_22255</name>
</gene>
<evidence type="ECO:0000259" key="9">
    <source>
        <dbReference type="Pfam" id="PF04095"/>
    </source>
</evidence>
<evidence type="ECO:0000256" key="7">
    <source>
        <dbReference type="HAMAP-Rule" id="MF_00570"/>
    </source>
</evidence>
<comment type="function">
    <text evidence="7 8">Catalyzes the synthesis of beta-nicotinate D-ribonucleotide from nicotinate and 5-phospho-D-ribose 1-phosphate at the expense of ATP.</text>
</comment>
<dbReference type="PANTHER" id="PTHR11098">
    <property type="entry name" value="NICOTINATE PHOSPHORIBOSYLTRANSFERASE"/>
    <property type="match status" value="1"/>
</dbReference>
<feature type="domain" description="Nicotinate phosphoribosyltransferase N-terminal" evidence="10">
    <location>
        <begin position="15"/>
        <end position="139"/>
    </location>
</feature>
<dbReference type="HAMAP" id="MF_00570">
    <property type="entry name" value="NAPRTase"/>
    <property type="match status" value="1"/>
</dbReference>
<dbReference type="NCBIfam" id="NF003704">
    <property type="entry name" value="PRK05321.1"/>
    <property type="match status" value="1"/>
</dbReference>
<comment type="PTM">
    <text evidence="7 8">Transiently phosphorylated on a His residue during the reaction cycle. Phosphorylation strongly increases the affinity for substrates and increases the rate of nicotinate D-ribonucleotide production. Dephosphorylation regenerates the low-affinity form of the enzyme, leading to product release.</text>
</comment>
<dbReference type="GO" id="GO:0016757">
    <property type="term" value="F:glycosyltransferase activity"/>
    <property type="evidence" value="ECO:0007669"/>
    <property type="project" value="UniProtKB-KW"/>
</dbReference>
<dbReference type="InterPro" id="IPR036068">
    <property type="entry name" value="Nicotinate_pribotase-like_C"/>
</dbReference>
<dbReference type="Pfam" id="PF17767">
    <property type="entry name" value="NAPRTase_N"/>
    <property type="match status" value="1"/>
</dbReference>
<dbReference type="NCBIfam" id="TIGR01514">
    <property type="entry name" value="NAPRTase"/>
    <property type="match status" value="1"/>
</dbReference>
<name>A0A2S3QV27_VIBVL</name>
<evidence type="ECO:0000313" key="11">
    <source>
        <dbReference type="EMBL" id="POB41720.1"/>
    </source>
</evidence>
<protein>
    <recommendedName>
        <fullName evidence="3 7">Nicotinate phosphoribosyltransferase</fullName>
        <shortName evidence="7">NAPRTase</shortName>
        <ecNumber evidence="3 7">6.3.4.21</ecNumber>
    </recommendedName>
</protein>
<keyword evidence="6 7" id="KW-0662">Pyridine nucleotide biosynthesis</keyword>
<keyword evidence="11" id="KW-0808">Transferase</keyword>
<evidence type="ECO:0000256" key="5">
    <source>
        <dbReference type="ARBA" id="ARBA00022598"/>
    </source>
</evidence>
<proteinExistence type="inferred from homology"/>
<dbReference type="InterPro" id="IPR007229">
    <property type="entry name" value="Nic_PRibTrfase-Fam"/>
</dbReference>
<dbReference type="GO" id="GO:0004516">
    <property type="term" value="F:nicotinate phosphoribosyltransferase activity"/>
    <property type="evidence" value="ECO:0007669"/>
    <property type="project" value="UniProtKB-UniRule"/>
</dbReference>
<feature type="domain" description="Nicotinate/nicotinamide phosphoribosyltransferase" evidence="9">
    <location>
        <begin position="178"/>
        <end position="411"/>
    </location>
</feature>
<keyword evidence="5 7" id="KW-0436">Ligase</keyword>
<dbReference type="PANTHER" id="PTHR11098:SF1">
    <property type="entry name" value="NICOTINATE PHOSPHORIBOSYLTRANSFERASE"/>
    <property type="match status" value="1"/>
</dbReference>
<dbReference type="Proteomes" id="UP000237466">
    <property type="component" value="Unassembled WGS sequence"/>
</dbReference>
<comment type="pathway">
    <text evidence="1 7 8">Cofactor biosynthesis; NAD(+) biosynthesis; nicotinate D-ribonucleotide from nicotinate: step 1/1.</text>
</comment>
<dbReference type="EC" id="6.3.4.21" evidence="3 7"/>
<dbReference type="CDD" id="cd01401">
    <property type="entry name" value="PncB_like"/>
    <property type="match status" value="1"/>
</dbReference>
<dbReference type="GO" id="GO:0005829">
    <property type="term" value="C:cytosol"/>
    <property type="evidence" value="ECO:0007669"/>
    <property type="project" value="TreeGrafter"/>
</dbReference>
<evidence type="ECO:0000256" key="6">
    <source>
        <dbReference type="ARBA" id="ARBA00022642"/>
    </source>
</evidence>
<comment type="catalytic activity">
    <reaction evidence="7 8">
        <text>5-phospho-alpha-D-ribose 1-diphosphate + nicotinate + ATP + H2O = nicotinate beta-D-ribonucleotide + ADP + phosphate + diphosphate</text>
        <dbReference type="Rhea" id="RHEA:36163"/>
        <dbReference type="ChEBI" id="CHEBI:15377"/>
        <dbReference type="ChEBI" id="CHEBI:30616"/>
        <dbReference type="ChEBI" id="CHEBI:32544"/>
        <dbReference type="ChEBI" id="CHEBI:33019"/>
        <dbReference type="ChEBI" id="CHEBI:43474"/>
        <dbReference type="ChEBI" id="CHEBI:57502"/>
        <dbReference type="ChEBI" id="CHEBI:58017"/>
        <dbReference type="ChEBI" id="CHEBI:456216"/>
        <dbReference type="EC" id="6.3.4.21"/>
    </reaction>
</comment>
<comment type="caution">
    <text evidence="11">The sequence shown here is derived from an EMBL/GenBank/DDBJ whole genome shotgun (WGS) entry which is preliminary data.</text>
</comment>
<keyword evidence="4 7" id="KW-0597">Phosphoprotein</keyword>
<evidence type="ECO:0000256" key="1">
    <source>
        <dbReference type="ARBA" id="ARBA00004952"/>
    </source>
</evidence>
<dbReference type="EMBL" id="PDGH01000146">
    <property type="protein sequence ID" value="POB41720.1"/>
    <property type="molecule type" value="Genomic_DNA"/>
</dbReference>
<evidence type="ECO:0000256" key="8">
    <source>
        <dbReference type="RuleBase" id="RU003838"/>
    </source>
</evidence>
<dbReference type="AlphaFoldDB" id="A0A2S3QV27"/>
<accession>A0A2S3QV27</accession>
<dbReference type="PIRSF" id="PIRSF000484">
    <property type="entry name" value="NAPRT"/>
    <property type="match status" value="1"/>
</dbReference>
<dbReference type="Gene3D" id="3.20.140.10">
    <property type="entry name" value="nicotinate phosphoribosyltransferase"/>
    <property type="match status" value="1"/>
</dbReference>
<dbReference type="SUPFAM" id="SSF54675">
    <property type="entry name" value="Nicotinate/Quinolinate PRTase N-terminal domain-like"/>
    <property type="match status" value="1"/>
</dbReference>
<organism evidence="11 12">
    <name type="scientific">Vibrio vulnificus</name>
    <dbReference type="NCBI Taxonomy" id="672"/>
    <lineage>
        <taxon>Bacteria</taxon>
        <taxon>Pseudomonadati</taxon>
        <taxon>Pseudomonadota</taxon>
        <taxon>Gammaproteobacteria</taxon>
        <taxon>Vibrionales</taxon>
        <taxon>Vibrionaceae</taxon>
        <taxon>Vibrio</taxon>
    </lineage>
</organism>
<feature type="modified residue" description="Phosphohistidine; by autocatalysis" evidence="7">
    <location>
        <position position="231"/>
    </location>
</feature>
<evidence type="ECO:0000256" key="4">
    <source>
        <dbReference type="ARBA" id="ARBA00022553"/>
    </source>
</evidence>
<evidence type="ECO:0000313" key="12">
    <source>
        <dbReference type="Proteomes" id="UP000237466"/>
    </source>
</evidence>
<dbReference type="InterPro" id="IPR041525">
    <property type="entry name" value="N/Namide_PRibTrfase"/>
</dbReference>
<dbReference type="GO" id="GO:0034355">
    <property type="term" value="P:NAD+ biosynthetic process via the salvage pathway"/>
    <property type="evidence" value="ECO:0007669"/>
    <property type="project" value="TreeGrafter"/>
</dbReference>
<dbReference type="InterPro" id="IPR040727">
    <property type="entry name" value="NAPRTase_N"/>
</dbReference>
<keyword evidence="11" id="KW-0328">Glycosyltransferase</keyword>
<comment type="similarity">
    <text evidence="2 7 8">Belongs to the NAPRTase family.</text>
</comment>
<dbReference type="UniPathway" id="UPA00253">
    <property type="reaction ID" value="UER00457"/>
</dbReference>
<evidence type="ECO:0000259" key="10">
    <source>
        <dbReference type="Pfam" id="PF17767"/>
    </source>
</evidence>
<evidence type="ECO:0000256" key="3">
    <source>
        <dbReference type="ARBA" id="ARBA00013236"/>
    </source>
</evidence>
<reference evidence="11 12" key="1">
    <citation type="journal article" date="2018" name="Front. Microbiol.">
        <title>Phylogeny of Vibrio vulnificus from the Analysis of the Core-Genome: Implications for Intra-Species Taxonomy.</title>
        <authorList>
            <person name="Roig F.J."/>
            <person name="Gonzalez-Candelas F."/>
            <person name="Sanjuan E."/>
            <person name="Fouz B."/>
            <person name="Feil E.J."/>
            <person name="Llorens C."/>
            <person name="Baker-Austin C."/>
            <person name="Oliver J.D."/>
            <person name="Danin-Poleg Y."/>
            <person name="Gibas C.J."/>
            <person name="Kashi Y."/>
            <person name="Gulig P.A."/>
            <person name="Morrison S.S."/>
            <person name="Amaro C."/>
        </authorList>
    </citation>
    <scope>NUCLEOTIDE SEQUENCE [LARGE SCALE GENOMIC DNA]</scope>
    <source>
        <strain evidence="11 12">CECT4608</strain>
    </source>
</reference>
<dbReference type="Pfam" id="PF04095">
    <property type="entry name" value="NAPRTase"/>
    <property type="match status" value="1"/>
</dbReference>